<accession>A0A6J5DD02</accession>
<dbReference type="InterPro" id="IPR037401">
    <property type="entry name" value="SnoaL-like"/>
</dbReference>
<keyword evidence="3" id="KW-1185">Reference proteome</keyword>
<dbReference type="EMBL" id="CADIKF010000008">
    <property type="protein sequence ID" value="CAB3752110.1"/>
    <property type="molecule type" value="Genomic_DNA"/>
</dbReference>
<dbReference type="Gene3D" id="3.10.450.50">
    <property type="match status" value="1"/>
</dbReference>
<dbReference type="SUPFAM" id="SSF54427">
    <property type="entry name" value="NTF2-like"/>
    <property type="match status" value="1"/>
</dbReference>
<dbReference type="AlphaFoldDB" id="A0A6J5DD02"/>
<evidence type="ECO:0000313" key="2">
    <source>
        <dbReference type="EMBL" id="CAB3752110.1"/>
    </source>
</evidence>
<evidence type="ECO:0000259" key="1">
    <source>
        <dbReference type="Pfam" id="PF12680"/>
    </source>
</evidence>
<dbReference type="Proteomes" id="UP000494329">
    <property type="component" value="Unassembled WGS sequence"/>
</dbReference>
<proteinExistence type="predicted"/>
<dbReference type="PANTHER" id="PTHR41252:SF1">
    <property type="entry name" value="BLR2505 PROTEIN"/>
    <property type="match status" value="1"/>
</dbReference>
<dbReference type="PANTHER" id="PTHR41252">
    <property type="entry name" value="BLR2505 PROTEIN"/>
    <property type="match status" value="1"/>
</dbReference>
<protein>
    <recommendedName>
        <fullName evidence="1">SnoaL-like domain-containing protein</fullName>
    </recommendedName>
</protein>
<reference evidence="2 3" key="1">
    <citation type="submission" date="2020-04" db="EMBL/GenBank/DDBJ databases">
        <authorList>
            <person name="De Canck E."/>
        </authorList>
    </citation>
    <scope>NUCLEOTIDE SEQUENCE [LARGE SCALE GENOMIC DNA]</scope>
    <source>
        <strain evidence="2 3">LMG 29739</strain>
    </source>
</reference>
<organism evidence="2 3">
    <name type="scientific">Paraburkholderia solisilvae</name>
    <dbReference type="NCBI Taxonomy" id="624376"/>
    <lineage>
        <taxon>Bacteria</taxon>
        <taxon>Pseudomonadati</taxon>
        <taxon>Pseudomonadota</taxon>
        <taxon>Betaproteobacteria</taxon>
        <taxon>Burkholderiales</taxon>
        <taxon>Burkholderiaceae</taxon>
        <taxon>Paraburkholderia</taxon>
    </lineage>
</organism>
<sequence>MFNAWMAGDSSAFPLLLSDDIEWTITGNSLAAGTTRGRTELMAKVLGPFGARFVHSGDGFRPRHIHGVYADGDTVVVHFDAAGTANDGKPYSNSYVWLLTMNNGKIVRATAFFDSIAFDDFWRRVQPAQN</sequence>
<feature type="domain" description="SnoaL-like" evidence="1">
    <location>
        <begin position="1"/>
        <end position="108"/>
    </location>
</feature>
<dbReference type="InterPro" id="IPR032710">
    <property type="entry name" value="NTF2-like_dom_sf"/>
</dbReference>
<gene>
    <name evidence="2" type="ORF">LMG29739_01416</name>
</gene>
<name>A0A6J5DD02_9BURK</name>
<dbReference type="Pfam" id="PF12680">
    <property type="entry name" value="SnoaL_2"/>
    <property type="match status" value="1"/>
</dbReference>
<evidence type="ECO:0000313" key="3">
    <source>
        <dbReference type="Proteomes" id="UP000494329"/>
    </source>
</evidence>